<dbReference type="EC" id="5.1.3.15" evidence="4"/>
<dbReference type="Gene3D" id="2.70.98.10">
    <property type="match status" value="1"/>
</dbReference>
<dbReference type="Proteomes" id="UP000183898">
    <property type="component" value="Unassembled WGS sequence"/>
</dbReference>
<dbReference type="Pfam" id="PF01263">
    <property type="entry name" value="Aldose_epim"/>
    <property type="match status" value="1"/>
</dbReference>
<dbReference type="GO" id="GO:0030246">
    <property type="term" value="F:carbohydrate binding"/>
    <property type="evidence" value="ECO:0007669"/>
    <property type="project" value="UniProtKB-UniRule"/>
</dbReference>
<evidence type="ECO:0000313" key="6">
    <source>
        <dbReference type="EMBL" id="SEM77334.1"/>
    </source>
</evidence>
<dbReference type="SUPFAM" id="SSF74650">
    <property type="entry name" value="Galactose mutarotase-like"/>
    <property type="match status" value="1"/>
</dbReference>
<proteinExistence type="inferred from homology"/>
<accession>A0A1H8B5B6</accession>
<gene>
    <name evidence="6" type="ORF">SAMN05216404_101113</name>
</gene>
<dbReference type="GO" id="GO:0047938">
    <property type="term" value="F:glucose-6-phosphate 1-epimerase activity"/>
    <property type="evidence" value="ECO:0007669"/>
    <property type="project" value="UniProtKB-UniRule"/>
</dbReference>
<dbReference type="AlphaFoldDB" id="A0A1H8B5B6"/>
<evidence type="ECO:0000256" key="3">
    <source>
        <dbReference type="ARBA" id="ARBA00023235"/>
    </source>
</evidence>
<dbReference type="GO" id="GO:0005975">
    <property type="term" value="P:carbohydrate metabolic process"/>
    <property type="evidence" value="ECO:0007669"/>
    <property type="project" value="InterPro"/>
</dbReference>
<name>A0A1H8B5B6_9PROT</name>
<comment type="catalytic activity">
    <reaction evidence="1">
        <text>alpha-D-glucose 6-phosphate = beta-D-glucose 6-phosphate</text>
        <dbReference type="Rhea" id="RHEA:16249"/>
        <dbReference type="ChEBI" id="CHEBI:58225"/>
        <dbReference type="ChEBI" id="CHEBI:58247"/>
        <dbReference type="EC" id="5.1.3.15"/>
    </reaction>
</comment>
<dbReference type="GO" id="GO:0005737">
    <property type="term" value="C:cytoplasm"/>
    <property type="evidence" value="ECO:0007669"/>
    <property type="project" value="TreeGrafter"/>
</dbReference>
<reference evidence="6 7" key="1">
    <citation type="submission" date="2016-10" db="EMBL/GenBank/DDBJ databases">
        <authorList>
            <person name="de Groot N.N."/>
        </authorList>
    </citation>
    <scope>NUCLEOTIDE SEQUENCE [LARGE SCALE GENOMIC DNA]</scope>
    <source>
        <strain evidence="6 7">Nl18</strain>
    </source>
</reference>
<dbReference type="InterPro" id="IPR014718">
    <property type="entry name" value="GH-type_carb-bd"/>
</dbReference>
<feature type="active site" evidence="5">
    <location>
        <position position="169"/>
    </location>
</feature>
<evidence type="ECO:0000313" key="7">
    <source>
        <dbReference type="Proteomes" id="UP000183898"/>
    </source>
</evidence>
<dbReference type="EMBL" id="FOCT01000001">
    <property type="protein sequence ID" value="SEM77334.1"/>
    <property type="molecule type" value="Genomic_DNA"/>
</dbReference>
<evidence type="ECO:0000256" key="5">
    <source>
        <dbReference type="PIRSR" id="PIRSR016020-1"/>
    </source>
</evidence>
<dbReference type="InterPro" id="IPR008183">
    <property type="entry name" value="Aldose_1/G6P_1-epimerase"/>
</dbReference>
<comment type="similarity">
    <text evidence="2 4">Belongs to the glucose-6-phosphate 1-epimerase family.</text>
</comment>
<dbReference type="InterPro" id="IPR025532">
    <property type="entry name" value="G6P_1-epimerase"/>
</dbReference>
<keyword evidence="3 4" id="KW-0413">Isomerase</keyword>
<dbReference type="PANTHER" id="PTHR11122">
    <property type="entry name" value="APOSPORY-ASSOCIATED PROTEIN C-RELATED"/>
    <property type="match status" value="1"/>
</dbReference>
<evidence type="ECO:0000256" key="1">
    <source>
        <dbReference type="ARBA" id="ARBA00001096"/>
    </source>
</evidence>
<organism evidence="6 7">
    <name type="scientific">Nitrosospira multiformis</name>
    <dbReference type="NCBI Taxonomy" id="1231"/>
    <lineage>
        <taxon>Bacteria</taxon>
        <taxon>Pseudomonadati</taxon>
        <taxon>Pseudomonadota</taxon>
        <taxon>Betaproteobacteria</taxon>
        <taxon>Nitrosomonadales</taxon>
        <taxon>Nitrosomonadaceae</taxon>
        <taxon>Nitrosospira</taxon>
    </lineage>
</organism>
<protein>
    <recommendedName>
        <fullName evidence="4">Putative glucose-6-phosphate 1-epimerase</fullName>
        <ecNumber evidence="4">5.1.3.15</ecNumber>
    </recommendedName>
</protein>
<evidence type="ECO:0000256" key="2">
    <source>
        <dbReference type="ARBA" id="ARBA00005866"/>
    </source>
</evidence>
<dbReference type="InterPro" id="IPR011013">
    <property type="entry name" value="Gal_mutarotase_sf_dom"/>
</dbReference>
<dbReference type="PIRSF" id="PIRSF016020">
    <property type="entry name" value="PHexose_mutarotase"/>
    <property type="match status" value="1"/>
</dbReference>
<dbReference type="RefSeq" id="WP_074743660.1">
    <property type="nucleotide sequence ID" value="NZ_FOCT01000001.1"/>
</dbReference>
<dbReference type="CDD" id="cd09020">
    <property type="entry name" value="D-hex-6-P-epi_like"/>
    <property type="match status" value="1"/>
</dbReference>
<feature type="active site" evidence="5">
    <location>
        <position position="272"/>
    </location>
</feature>
<dbReference type="PANTHER" id="PTHR11122:SF13">
    <property type="entry name" value="GLUCOSE-6-PHOSPHATE 1-EPIMERASE"/>
    <property type="match status" value="1"/>
</dbReference>
<evidence type="ECO:0000256" key="4">
    <source>
        <dbReference type="PIRNR" id="PIRNR016020"/>
    </source>
</evidence>
<sequence length="308" mass="33912">MNIEELNKNHGIDGQVKFMEGAGGFPFIMIDNAKGGAVISVYGGQVLSFQPANEQNLMFLSEAAYYEAGKGIKGGAPICWPWFGPDPEQQGRPVHGFVRNRLWNVIKTEATGNGESKVTLGLTDTAETRAIWPHSFNLDLEVTVGESLNLELITRNKDTASFSITQALHTYFKVGHIDQVTILGLEGVAYLDKVDNYAQKTQAGAITINSEVDRIYQDVQKELVIDDIAYDRRIRIRSSGSRTAVVWNPWAKISAQMGDLKDDDYERFVCVETANAGSEVVEIAPGGECRVAANYLIERNIPELKPAA</sequence>